<dbReference type="InterPro" id="IPR036291">
    <property type="entry name" value="NAD(P)-bd_dom_sf"/>
</dbReference>
<keyword evidence="2" id="KW-0560">Oxidoreductase</keyword>
<dbReference type="Proteomes" id="UP000430146">
    <property type="component" value="Unassembled WGS sequence"/>
</dbReference>
<dbReference type="AlphaFoldDB" id="A0A5S9QZC9"/>
<keyword evidence="3" id="KW-1185">Reference proteome</keyword>
<name>A0A5S9QZC9_MYCVN</name>
<organism evidence="2 3">
    <name type="scientific">Mycolicibacterium vanbaalenii</name>
    <name type="common">Mycobacterium vanbaalenii</name>
    <dbReference type="NCBI Taxonomy" id="110539"/>
    <lineage>
        <taxon>Bacteria</taxon>
        <taxon>Bacillati</taxon>
        <taxon>Actinomycetota</taxon>
        <taxon>Actinomycetes</taxon>
        <taxon>Mycobacteriales</taxon>
        <taxon>Mycobacteriaceae</taxon>
        <taxon>Mycolicibacterium</taxon>
    </lineage>
</organism>
<dbReference type="Gene3D" id="3.40.50.720">
    <property type="entry name" value="NAD(P)-binding Rossmann-like Domain"/>
    <property type="match status" value="1"/>
</dbReference>
<reference evidence="2 3" key="1">
    <citation type="submission" date="2019-11" db="EMBL/GenBank/DDBJ databases">
        <authorList>
            <person name="Holert J."/>
        </authorList>
    </citation>
    <scope>NUCLEOTIDE SEQUENCE [LARGE SCALE GENOMIC DNA]</scope>
    <source>
        <strain evidence="2">BC8_1</strain>
    </source>
</reference>
<evidence type="ECO:0000313" key="2">
    <source>
        <dbReference type="EMBL" id="CAA0124493.1"/>
    </source>
</evidence>
<dbReference type="Pfam" id="PF19328">
    <property type="entry name" value="DAP_DH_C"/>
    <property type="match status" value="1"/>
</dbReference>
<dbReference type="InterPro" id="IPR045760">
    <property type="entry name" value="DAP_DH_C"/>
</dbReference>
<accession>A0A5S9QZC9</accession>
<dbReference type="EC" id="1.4.1.26" evidence="2"/>
<proteinExistence type="predicted"/>
<dbReference type="GO" id="GO:0016491">
    <property type="term" value="F:oxidoreductase activity"/>
    <property type="evidence" value="ECO:0007669"/>
    <property type="project" value="UniProtKB-KW"/>
</dbReference>
<evidence type="ECO:0000313" key="3">
    <source>
        <dbReference type="Proteomes" id="UP000430146"/>
    </source>
</evidence>
<evidence type="ECO:0000259" key="1">
    <source>
        <dbReference type="Pfam" id="PF19328"/>
    </source>
</evidence>
<gene>
    <name evidence="2" type="primary">ord_2</name>
    <name evidence="2" type="ORF">AELLOGFF_01011</name>
</gene>
<sequence>MTYRVAQWGTGNVGRHALRMIIERPNLDLVGLRVYDPAKVGVDAGNFVGMAPVGVSATDDSETILALDADCVNYNALGAESNNDALGDITRILASGKNVVSSAGADYAYVRPDVSIDPDGHRKLVEACHQGETSFYMGGINPGFAMDQWPIALSRLCRRIERMHVTEIVDCRGYDSSLMQGTMGFGLPPEAESPLDRHLSNVTNTTFYLSLRMLADAIGLKLDDVKYSREAATTDVPLDGVVGRYEPGTIVAQRLRIDGIVDGEPRLSLFWVWRLTDDVAPEWPRSGFKWLFKVEGDPDIDSEIELDTATDAGRPTSLTTAALLINALPAVCDAQPGLIDNLTLAPHSGRAL</sequence>
<dbReference type="CDD" id="cd24146">
    <property type="entry name" value="nat-AmDH_N_like"/>
    <property type="match status" value="1"/>
</dbReference>
<dbReference type="EMBL" id="CACSIP010000023">
    <property type="protein sequence ID" value="CAA0124493.1"/>
    <property type="molecule type" value="Genomic_DNA"/>
</dbReference>
<protein>
    <submittedName>
        <fullName evidence="2">2,4-diaminopentanoate dehydrogenase</fullName>
        <ecNumber evidence="2">1.4.1.26</ecNumber>
    </submittedName>
</protein>
<feature type="domain" description="2,4-diaminopentanoate dehydrogenase C-terminal" evidence="1">
    <location>
        <begin position="144"/>
        <end position="341"/>
    </location>
</feature>
<dbReference type="SUPFAM" id="SSF51735">
    <property type="entry name" value="NAD(P)-binding Rossmann-fold domains"/>
    <property type="match status" value="1"/>
</dbReference>